<accession>A0A5Q0BSF3</accession>
<dbReference type="InterPro" id="IPR046825">
    <property type="entry name" value="PDH_C"/>
</dbReference>
<dbReference type="GO" id="GO:0070403">
    <property type="term" value="F:NAD+ binding"/>
    <property type="evidence" value="ECO:0007669"/>
    <property type="project" value="InterPro"/>
</dbReference>
<gene>
    <name evidence="11" type="ORF">F6R98_08060</name>
</gene>
<name>A0A5Q0BSF3_9GAMM</name>
<dbReference type="SUPFAM" id="SSF48179">
    <property type="entry name" value="6-phosphogluconate dehydrogenase C-terminal domain-like"/>
    <property type="match status" value="1"/>
</dbReference>
<evidence type="ECO:0000256" key="5">
    <source>
        <dbReference type="ARBA" id="ARBA00022605"/>
    </source>
</evidence>
<dbReference type="PANTHER" id="PTHR21363">
    <property type="entry name" value="PREPHENATE DEHYDROGENASE"/>
    <property type="match status" value="1"/>
</dbReference>
<dbReference type="InterPro" id="IPR036291">
    <property type="entry name" value="NAD(P)-bd_dom_sf"/>
</dbReference>
<evidence type="ECO:0000256" key="2">
    <source>
        <dbReference type="ARBA" id="ARBA00007964"/>
    </source>
</evidence>
<dbReference type="GO" id="GO:0008977">
    <property type="term" value="F:prephenate dehydrogenase (NAD+) activity"/>
    <property type="evidence" value="ECO:0007669"/>
    <property type="project" value="UniProtKB-EC"/>
</dbReference>
<dbReference type="InParanoid" id="A0A5Q0BSF3"/>
<evidence type="ECO:0000313" key="11">
    <source>
        <dbReference type="EMBL" id="QFY45008.1"/>
    </source>
</evidence>
<comment type="pathway">
    <text evidence="1">Amino-acid biosynthesis; L-tyrosine biosynthesis; (4-hydroxyphenyl)pyruvate from prephenate (NAD(+) route): step 1/1.</text>
</comment>
<dbReference type="GO" id="GO:0004665">
    <property type="term" value="F:prephenate dehydrogenase (NADP+) activity"/>
    <property type="evidence" value="ECO:0007669"/>
    <property type="project" value="InterPro"/>
</dbReference>
<evidence type="ECO:0000313" key="12">
    <source>
        <dbReference type="Proteomes" id="UP000325755"/>
    </source>
</evidence>
<comment type="catalytic activity">
    <reaction evidence="9">
        <text>prephenate + NAD(+) = 3-(4-hydroxyphenyl)pyruvate + CO2 + NADH</text>
        <dbReference type="Rhea" id="RHEA:13869"/>
        <dbReference type="ChEBI" id="CHEBI:16526"/>
        <dbReference type="ChEBI" id="CHEBI:29934"/>
        <dbReference type="ChEBI" id="CHEBI:36242"/>
        <dbReference type="ChEBI" id="CHEBI:57540"/>
        <dbReference type="ChEBI" id="CHEBI:57945"/>
        <dbReference type="EC" id="1.3.1.12"/>
    </reaction>
</comment>
<dbReference type="AlphaFoldDB" id="A0A5Q0BSF3"/>
<dbReference type="Gene3D" id="1.10.3660.10">
    <property type="entry name" value="6-phosphogluconate dehydrogenase C-terminal like domain"/>
    <property type="match status" value="1"/>
</dbReference>
<dbReference type="SUPFAM" id="SSF51735">
    <property type="entry name" value="NAD(P)-binding Rossmann-fold domains"/>
    <property type="match status" value="1"/>
</dbReference>
<dbReference type="Gene3D" id="3.40.50.720">
    <property type="entry name" value="NAD(P)-binding Rossmann-like Domain"/>
    <property type="match status" value="1"/>
</dbReference>
<dbReference type="PANTHER" id="PTHR21363:SF0">
    <property type="entry name" value="PREPHENATE DEHYDROGENASE [NADP(+)]"/>
    <property type="match status" value="1"/>
</dbReference>
<proteinExistence type="inferred from homology"/>
<keyword evidence="8" id="KW-0057">Aromatic amino acid biosynthesis</keyword>
<evidence type="ECO:0000259" key="10">
    <source>
        <dbReference type="PROSITE" id="PS51176"/>
    </source>
</evidence>
<keyword evidence="5" id="KW-0028">Amino-acid biosynthesis</keyword>
<dbReference type="OrthoDB" id="9809920at2"/>
<keyword evidence="6" id="KW-0560">Oxidoreductase</keyword>
<feature type="domain" description="Prephenate/arogenate dehydrogenase" evidence="10">
    <location>
        <begin position="5"/>
        <end position="292"/>
    </location>
</feature>
<dbReference type="Proteomes" id="UP000325755">
    <property type="component" value="Chromosome"/>
</dbReference>
<evidence type="ECO:0000256" key="7">
    <source>
        <dbReference type="ARBA" id="ARBA00023027"/>
    </source>
</evidence>
<keyword evidence="12" id="KW-1185">Reference proteome</keyword>
<dbReference type="Pfam" id="PF20463">
    <property type="entry name" value="PDH_C"/>
    <property type="match status" value="1"/>
</dbReference>
<dbReference type="FunFam" id="3.40.50.720:FF:000208">
    <property type="entry name" value="Prephenate dehydrogenase"/>
    <property type="match status" value="1"/>
</dbReference>
<evidence type="ECO:0000256" key="1">
    <source>
        <dbReference type="ARBA" id="ARBA00005067"/>
    </source>
</evidence>
<keyword evidence="7" id="KW-0520">NAD</keyword>
<evidence type="ECO:0000256" key="9">
    <source>
        <dbReference type="ARBA" id="ARBA00049260"/>
    </source>
</evidence>
<organism evidence="11 12">
    <name type="scientific">Candidatus Methylospira mobilis</name>
    <dbReference type="NCBI Taxonomy" id="1808979"/>
    <lineage>
        <taxon>Bacteria</taxon>
        <taxon>Pseudomonadati</taxon>
        <taxon>Pseudomonadota</taxon>
        <taxon>Gammaproteobacteria</taxon>
        <taxon>Methylococcales</taxon>
        <taxon>Methylococcaceae</taxon>
        <taxon>Candidatus Methylospira</taxon>
    </lineage>
</organism>
<evidence type="ECO:0000256" key="4">
    <source>
        <dbReference type="ARBA" id="ARBA00022498"/>
    </source>
</evidence>
<dbReference type="InterPro" id="IPR003099">
    <property type="entry name" value="Prephen_DH"/>
</dbReference>
<dbReference type="RefSeq" id="WP_153250969.1">
    <property type="nucleotide sequence ID" value="NZ_CP044205.1"/>
</dbReference>
<evidence type="ECO:0000256" key="8">
    <source>
        <dbReference type="ARBA" id="ARBA00023141"/>
    </source>
</evidence>
<reference evidence="11 12" key="1">
    <citation type="submission" date="2019-09" db="EMBL/GenBank/DDBJ databases">
        <title>Ecophysiology of the spiral-shaped methanotroph Methylospira mobilis as revealed by the complete genome sequence.</title>
        <authorList>
            <person name="Oshkin I.Y."/>
            <person name="Dedysh S.N."/>
            <person name="Miroshnikov K."/>
            <person name="Danilova O.V."/>
            <person name="Hakobyan A."/>
            <person name="Liesack W."/>
        </authorList>
    </citation>
    <scope>NUCLEOTIDE SEQUENCE [LARGE SCALE GENOMIC DNA]</scope>
    <source>
        <strain evidence="11 12">Shm1</strain>
    </source>
</reference>
<dbReference type="KEGG" id="mmob:F6R98_08060"/>
<dbReference type="Pfam" id="PF02153">
    <property type="entry name" value="PDH_N"/>
    <property type="match status" value="1"/>
</dbReference>
<comment type="similarity">
    <text evidence="2">Belongs to the prephenate/arogenate dehydrogenase family.</text>
</comment>
<evidence type="ECO:0000256" key="6">
    <source>
        <dbReference type="ARBA" id="ARBA00023002"/>
    </source>
</evidence>
<sequence length="292" mass="31554">MADSYRIGIIGVGLIGGSIARAARLQGVATEIIGFDSCSKNLLEALRLGVVDRIAESASAAAEQADLVVIAVPVGVTQTLFESLKPIWSDQVLYTDAGSTKLDVLAAARRCFGRVPENFVPGHPVAGAESSGVGAASDSLFVNKRVILTPHPDNDDAAVKKISAFWSALGGRVSLMDAAHHDAVLAATSHLPHVLAFALVHLLGCKDDQQEIFQYAAGGFRDFTRIASSDPRMWADICLANRDFILPLIEDLSRELREVSEIIKLDDNPEHLLHYFSDARKARQRFLDQLIT</sequence>
<protein>
    <recommendedName>
        <fullName evidence="3">prephenate dehydrogenase</fullName>
        <ecNumber evidence="3">1.3.1.12</ecNumber>
    </recommendedName>
</protein>
<dbReference type="InterPro" id="IPR046826">
    <property type="entry name" value="PDH_N"/>
</dbReference>
<dbReference type="InterPro" id="IPR050812">
    <property type="entry name" value="Preph/Arog_dehydrog"/>
</dbReference>
<dbReference type="PROSITE" id="PS51176">
    <property type="entry name" value="PDH_ADH"/>
    <property type="match status" value="1"/>
</dbReference>
<evidence type="ECO:0000256" key="3">
    <source>
        <dbReference type="ARBA" id="ARBA00012068"/>
    </source>
</evidence>
<dbReference type="EMBL" id="CP044205">
    <property type="protein sequence ID" value="QFY45008.1"/>
    <property type="molecule type" value="Genomic_DNA"/>
</dbReference>
<keyword evidence="4" id="KW-0827">Tyrosine biosynthesis</keyword>
<dbReference type="FunFam" id="1.10.3660.10:FF:000003">
    <property type="entry name" value="Prephenate dehydrogenase"/>
    <property type="match status" value="1"/>
</dbReference>
<dbReference type="InterPro" id="IPR008927">
    <property type="entry name" value="6-PGluconate_DH-like_C_sf"/>
</dbReference>
<dbReference type="GO" id="GO:0006571">
    <property type="term" value="P:tyrosine biosynthetic process"/>
    <property type="evidence" value="ECO:0007669"/>
    <property type="project" value="UniProtKB-KW"/>
</dbReference>
<dbReference type="EC" id="1.3.1.12" evidence="3"/>